<dbReference type="CDD" id="cd06529">
    <property type="entry name" value="S24_LexA-like"/>
    <property type="match status" value="1"/>
</dbReference>
<dbReference type="Pfam" id="PF13443">
    <property type="entry name" value="HTH_26"/>
    <property type="match status" value="1"/>
</dbReference>
<evidence type="ECO:0000256" key="1">
    <source>
        <dbReference type="ARBA" id="ARBA00004123"/>
    </source>
</evidence>
<organism evidence="3 4">
    <name type="scientific">Heterocephalus glaber</name>
    <name type="common">Naked mole rat</name>
    <dbReference type="NCBI Taxonomy" id="10181"/>
    <lineage>
        <taxon>Eukaryota</taxon>
        <taxon>Metazoa</taxon>
        <taxon>Chordata</taxon>
        <taxon>Craniata</taxon>
        <taxon>Vertebrata</taxon>
        <taxon>Euteleostomi</taxon>
        <taxon>Mammalia</taxon>
        <taxon>Eutheria</taxon>
        <taxon>Euarchontoglires</taxon>
        <taxon>Glires</taxon>
        <taxon>Rodentia</taxon>
        <taxon>Hystricomorpha</taxon>
        <taxon>Bathyergidae</taxon>
        <taxon>Heterocephalus</taxon>
    </lineage>
</organism>
<dbReference type="InterPro" id="IPR036286">
    <property type="entry name" value="LexA/Signal_pep-like_sf"/>
</dbReference>
<dbReference type="InterPro" id="IPR001387">
    <property type="entry name" value="Cro/C1-type_HTH"/>
</dbReference>
<dbReference type="InterPro" id="IPR039418">
    <property type="entry name" value="LexA-like"/>
</dbReference>
<feature type="domain" description="HTH cro/C1-type" evidence="2">
    <location>
        <begin position="7"/>
        <end position="62"/>
    </location>
</feature>
<keyword evidence="3" id="KW-1185">Reference proteome</keyword>
<dbReference type="InterPro" id="IPR050077">
    <property type="entry name" value="LexA_repressor"/>
</dbReference>
<sequence length="207" mass="23117">MTKEKDLKRLMEIKSGSVKAFSEEVGLAYTTVRSILERGIFNAKVENVIKICKGLDIKPEDIMGIEKPKVESSIETLPVKKIPVVSKISAGLPIYSEENLIDYIYFATDKIDSNKEEFGLKVSGDSMDKIFQDGDVVVIEKDSTVENGQLGVVMINGYNATVKRIRYNGDQIILIPESNNPNHYPQVYGLNDEVKIVGRVVASQRLF</sequence>
<comment type="subcellular location">
    <subcellularLocation>
        <location evidence="1">Nucleus</location>
    </subcellularLocation>
</comment>
<dbReference type="PANTHER" id="PTHR33516:SF2">
    <property type="entry name" value="LEXA REPRESSOR-RELATED"/>
    <property type="match status" value="1"/>
</dbReference>
<dbReference type="PROSITE" id="PS50943">
    <property type="entry name" value="HTH_CROC1"/>
    <property type="match status" value="1"/>
</dbReference>
<dbReference type="Gene3D" id="2.10.109.10">
    <property type="entry name" value="Umud Fragment, subunit A"/>
    <property type="match status" value="1"/>
</dbReference>
<dbReference type="GO" id="GO:0005634">
    <property type="term" value="C:nucleus"/>
    <property type="evidence" value="ECO:0007669"/>
    <property type="project" value="UniProtKB-SubCell"/>
</dbReference>
<dbReference type="CDD" id="cd00093">
    <property type="entry name" value="HTH_XRE"/>
    <property type="match status" value="1"/>
</dbReference>
<gene>
    <name evidence="4" type="primary">LOC110347610</name>
</gene>
<evidence type="ECO:0000313" key="4">
    <source>
        <dbReference type="RefSeq" id="XP_021108270.1"/>
    </source>
</evidence>
<evidence type="ECO:0000259" key="2">
    <source>
        <dbReference type="PROSITE" id="PS50943"/>
    </source>
</evidence>
<reference evidence="4" key="1">
    <citation type="submission" date="2025-08" db="UniProtKB">
        <authorList>
            <consortium name="RefSeq"/>
        </authorList>
    </citation>
    <scope>IDENTIFICATION</scope>
</reference>
<name>A0AAX6SGK1_HETGA</name>
<dbReference type="SUPFAM" id="SSF51306">
    <property type="entry name" value="LexA/Signal peptidase"/>
    <property type="match status" value="1"/>
</dbReference>
<proteinExistence type="predicted"/>
<dbReference type="PANTHER" id="PTHR33516">
    <property type="entry name" value="LEXA REPRESSOR"/>
    <property type="match status" value="1"/>
</dbReference>
<dbReference type="Gene3D" id="1.10.260.40">
    <property type="entry name" value="lambda repressor-like DNA-binding domains"/>
    <property type="match status" value="1"/>
</dbReference>
<dbReference type="GeneID" id="110347610"/>
<protein>
    <submittedName>
        <fullName evidence="4">Uncharacterized protein LOC110347610</fullName>
    </submittedName>
</protein>
<evidence type="ECO:0000313" key="3">
    <source>
        <dbReference type="Proteomes" id="UP000694906"/>
    </source>
</evidence>
<dbReference type="InterPro" id="IPR010982">
    <property type="entry name" value="Lambda_DNA-bd_dom_sf"/>
</dbReference>
<dbReference type="RefSeq" id="XP_021108270.1">
    <property type="nucleotide sequence ID" value="XM_021252611.1"/>
</dbReference>
<dbReference type="GO" id="GO:0003677">
    <property type="term" value="F:DNA binding"/>
    <property type="evidence" value="ECO:0007669"/>
    <property type="project" value="InterPro"/>
</dbReference>
<accession>A0AAX6SGK1</accession>
<dbReference type="Proteomes" id="UP000694906">
    <property type="component" value="Unplaced"/>
</dbReference>
<dbReference type="AlphaFoldDB" id="A0AAX6SGK1"/>
<dbReference type="Pfam" id="PF00717">
    <property type="entry name" value="Peptidase_S24"/>
    <property type="match status" value="1"/>
</dbReference>
<dbReference type="InterPro" id="IPR015927">
    <property type="entry name" value="Peptidase_S24_S26A/B/C"/>
</dbReference>
<dbReference type="SUPFAM" id="SSF47413">
    <property type="entry name" value="lambda repressor-like DNA-binding domains"/>
    <property type="match status" value="1"/>
</dbReference>